<evidence type="ECO:0000313" key="15">
    <source>
        <dbReference type="EMBL" id="MDB7982577.1"/>
    </source>
</evidence>
<dbReference type="PROSITE" id="PS51103">
    <property type="entry name" value="PTS_EIIC_TYPE_1"/>
    <property type="match status" value="1"/>
</dbReference>
<dbReference type="InterPro" id="IPR003352">
    <property type="entry name" value="PTS_EIIC"/>
</dbReference>
<dbReference type="SUPFAM" id="SSF55604">
    <property type="entry name" value="Glucose permease domain IIB"/>
    <property type="match status" value="1"/>
</dbReference>
<dbReference type="GO" id="GO:0016301">
    <property type="term" value="F:kinase activity"/>
    <property type="evidence" value="ECO:0007669"/>
    <property type="project" value="UniProtKB-KW"/>
</dbReference>
<keyword evidence="10 12" id="KW-0472">Membrane</keyword>
<reference evidence="15" key="1">
    <citation type="submission" date="2023-01" db="EMBL/GenBank/DDBJ databases">
        <title>Human gut microbiome strain richness.</title>
        <authorList>
            <person name="Chen-Liaw A."/>
        </authorList>
    </citation>
    <scope>NUCLEOTIDE SEQUENCE</scope>
    <source>
        <strain evidence="15">D8_m1001271B151109d0_201107</strain>
    </source>
</reference>
<keyword evidence="3" id="KW-1003">Cell membrane</keyword>
<dbReference type="InterPro" id="IPR050429">
    <property type="entry name" value="PTS_Glucose_EIICBA"/>
</dbReference>
<dbReference type="Gene3D" id="3.30.1360.60">
    <property type="entry name" value="Glucose permease domain IIB"/>
    <property type="match status" value="1"/>
</dbReference>
<gene>
    <name evidence="15" type="ORF">PND82_07090</name>
</gene>
<dbReference type="NCBIfam" id="TIGR00826">
    <property type="entry name" value="EIIB_glc"/>
    <property type="match status" value="1"/>
</dbReference>
<dbReference type="PANTHER" id="PTHR30009:SF12">
    <property type="entry name" value="PHOSPHOTRANSFERASE IIC COMPONENT GLVC"/>
    <property type="match status" value="1"/>
</dbReference>
<dbReference type="EMBL" id="JAQLXO010000011">
    <property type="protein sequence ID" value="MDB7982577.1"/>
    <property type="molecule type" value="Genomic_DNA"/>
</dbReference>
<feature type="transmembrane region" description="Helical" evidence="12">
    <location>
        <begin position="89"/>
        <end position="110"/>
    </location>
</feature>
<proteinExistence type="predicted"/>
<dbReference type="InterPro" id="IPR013013">
    <property type="entry name" value="PTS_EIIC_1"/>
</dbReference>
<accession>A0AAW6CYC5</accession>
<evidence type="ECO:0000256" key="5">
    <source>
        <dbReference type="ARBA" id="ARBA00022679"/>
    </source>
</evidence>
<feature type="transmembrane region" description="Helical" evidence="12">
    <location>
        <begin position="189"/>
        <end position="209"/>
    </location>
</feature>
<dbReference type="GO" id="GO:0005886">
    <property type="term" value="C:plasma membrane"/>
    <property type="evidence" value="ECO:0007669"/>
    <property type="project" value="UniProtKB-SubCell"/>
</dbReference>
<keyword evidence="8" id="KW-0418">Kinase</keyword>
<feature type="transmembrane region" description="Helical" evidence="12">
    <location>
        <begin position="52"/>
        <end position="77"/>
    </location>
</feature>
<evidence type="ECO:0000256" key="1">
    <source>
        <dbReference type="ARBA" id="ARBA00004651"/>
    </source>
</evidence>
<comment type="caution">
    <text evidence="15">The sequence shown here is derived from an EMBL/GenBank/DDBJ whole genome shotgun (WGS) entry which is preliminary data.</text>
</comment>
<dbReference type="RefSeq" id="WP_272002457.1">
    <property type="nucleotide sequence ID" value="NZ_JAQLXO010000011.1"/>
</dbReference>
<feature type="transmembrane region" description="Helical" evidence="12">
    <location>
        <begin position="12"/>
        <end position="32"/>
    </location>
</feature>
<evidence type="ECO:0000256" key="7">
    <source>
        <dbReference type="ARBA" id="ARBA00022692"/>
    </source>
</evidence>
<feature type="domain" description="PTS EIIC type-1" evidence="14">
    <location>
        <begin position="1"/>
        <end position="433"/>
    </location>
</feature>
<dbReference type="InterPro" id="IPR036878">
    <property type="entry name" value="Glu_permease_IIB"/>
</dbReference>
<keyword evidence="7 12" id="KW-0812">Transmembrane</keyword>
<evidence type="ECO:0000256" key="9">
    <source>
        <dbReference type="ARBA" id="ARBA00022989"/>
    </source>
</evidence>
<dbReference type="InterPro" id="IPR018113">
    <property type="entry name" value="PTrfase_EIIB_Cys"/>
</dbReference>
<name>A0AAW6CYC5_9FIRM</name>
<evidence type="ECO:0000256" key="4">
    <source>
        <dbReference type="ARBA" id="ARBA00022597"/>
    </source>
</evidence>
<evidence type="ECO:0000259" key="14">
    <source>
        <dbReference type="PROSITE" id="PS51103"/>
    </source>
</evidence>
<evidence type="ECO:0000313" key="16">
    <source>
        <dbReference type="Proteomes" id="UP001212981"/>
    </source>
</evidence>
<dbReference type="Pfam" id="PF00367">
    <property type="entry name" value="PTS_EIIB"/>
    <property type="match status" value="1"/>
</dbReference>
<keyword evidence="6" id="KW-0598">Phosphotransferase system</keyword>
<organism evidence="15 16">
    <name type="scientific">Faecalicoccus pleomorphus</name>
    <dbReference type="NCBI Taxonomy" id="1323"/>
    <lineage>
        <taxon>Bacteria</taxon>
        <taxon>Bacillati</taxon>
        <taxon>Bacillota</taxon>
        <taxon>Erysipelotrichia</taxon>
        <taxon>Erysipelotrichales</taxon>
        <taxon>Erysipelotrichaceae</taxon>
        <taxon>Faecalicoccus</taxon>
    </lineage>
</organism>
<evidence type="ECO:0000256" key="10">
    <source>
        <dbReference type="ARBA" id="ARBA00023136"/>
    </source>
</evidence>
<evidence type="ECO:0000256" key="11">
    <source>
        <dbReference type="PROSITE-ProRule" id="PRU00421"/>
    </source>
</evidence>
<feature type="transmembrane region" description="Helical" evidence="12">
    <location>
        <begin position="397"/>
        <end position="421"/>
    </location>
</feature>
<dbReference type="InterPro" id="IPR001996">
    <property type="entry name" value="PTS_IIB_1"/>
</dbReference>
<dbReference type="GO" id="GO:0008982">
    <property type="term" value="F:protein-N(PI)-phosphohistidine-sugar phosphotransferase activity"/>
    <property type="evidence" value="ECO:0007669"/>
    <property type="project" value="InterPro"/>
</dbReference>
<keyword evidence="9 12" id="KW-1133">Transmembrane helix</keyword>
<evidence type="ECO:0000256" key="2">
    <source>
        <dbReference type="ARBA" id="ARBA00022448"/>
    </source>
</evidence>
<evidence type="ECO:0000256" key="12">
    <source>
        <dbReference type="SAM" id="Phobius"/>
    </source>
</evidence>
<dbReference type="GO" id="GO:0009401">
    <property type="term" value="P:phosphoenolpyruvate-dependent sugar phosphotransferase system"/>
    <property type="evidence" value="ECO:0007669"/>
    <property type="project" value="UniProtKB-KW"/>
</dbReference>
<dbReference type="Pfam" id="PF02378">
    <property type="entry name" value="PTS_EIIC"/>
    <property type="match status" value="1"/>
</dbReference>
<protein>
    <submittedName>
        <fullName evidence="15">PTS transporter subunit EIIC</fullName>
    </submittedName>
</protein>
<dbReference type="GO" id="GO:0090563">
    <property type="term" value="F:protein-phosphocysteine-sugar phosphotransferase activity"/>
    <property type="evidence" value="ECO:0007669"/>
    <property type="project" value="TreeGrafter"/>
</dbReference>
<keyword evidence="5" id="KW-0808">Transferase</keyword>
<feature type="active site" description="Phosphocysteine intermediate; for EIIB activity" evidence="11">
    <location>
        <position position="497"/>
    </location>
</feature>
<feature type="transmembrane region" description="Helical" evidence="12">
    <location>
        <begin position="146"/>
        <end position="168"/>
    </location>
</feature>
<dbReference type="CDD" id="cd00212">
    <property type="entry name" value="PTS_IIB_glc"/>
    <property type="match status" value="1"/>
</dbReference>
<comment type="subcellular location">
    <subcellularLocation>
        <location evidence="1">Cell membrane</location>
        <topology evidence="1">Multi-pass membrane protein</topology>
    </subcellularLocation>
</comment>
<evidence type="ECO:0000256" key="3">
    <source>
        <dbReference type="ARBA" id="ARBA00022475"/>
    </source>
</evidence>
<keyword evidence="2" id="KW-0813">Transport</keyword>
<dbReference type="PANTHER" id="PTHR30009">
    <property type="entry name" value="CYTOCHROME C-TYPE SYNTHESIS PROTEIN AND PTS TRANSMEMBRANE COMPONENT"/>
    <property type="match status" value="1"/>
</dbReference>
<sequence>MKEKLQQFGKAMLVPISLIALSGLFLGLGGALTTELTMTSLGVNWDWYSTSFLFDFFSVIKGLGSVIIGNLGPLYAVGCAFSLSRKEKGWAAFSALICYFAMLNTMQILLNAQGMAANNTSVDALTASGLTAIEASKIAGLYTTNLGFFCYNSGVFGGIVVGCLVAWITSKFYNTKLPTALSFFAGTRTVPIISLVSGGVLGILFFYIWPTIGGFFTNIAGFVSESGLVGTFVYRFIDECLVPFGMHPILSTPMRWTELGGVAMVDGVRVVGNSAIQLAQLASPEPGKLLVRAFMGGAGIINFALYPGEALAMYHCAKKENKKKVAGLLIPTIVSTTCFGVTEPILFTFLFTAPWLYFCVHAPLAALGEVACEFFKISIFQGNIKDWIPCFLRPEKIYILPYLWLMPIFFIAAYVLFRFFILKFNVPTPGREDDVDEEDIHLISKDEYNQKIAEKKAQDSINLEGNADNGDSEDIQLAKGIVQALGGKSNILDVDNCISRLRIVVKNGSLVAPDDVFKKQLKALGVVHMGEKAIQIIYGPAVAGVAADVHDVLGI</sequence>
<evidence type="ECO:0000256" key="8">
    <source>
        <dbReference type="ARBA" id="ARBA00022777"/>
    </source>
</evidence>
<dbReference type="PROSITE" id="PS51098">
    <property type="entry name" value="PTS_EIIB_TYPE_1"/>
    <property type="match status" value="1"/>
</dbReference>
<keyword evidence="4" id="KW-0762">Sugar transport</keyword>
<dbReference type="AlphaFoldDB" id="A0AAW6CYC5"/>
<evidence type="ECO:0000259" key="13">
    <source>
        <dbReference type="PROSITE" id="PS51098"/>
    </source>
</evidence>
<dbReference type="Proteomes" id="UP001212981">
    <property type="component" value="Unassembled WGS sequence"/>
</dbReference>
<evidence type="ECO:0000256" key="6">
    <source>
        <dbReference type="ARBA" id="ARBA00022683"/>
    </source>
</evidence>
<feature type="transmembrane region" description="Helical" evidence="12">
    <location>
        <begin position="328"/>
        <end position="349"/>
    </location>
</feature>
<feature type="domain" description="PTS EIIB type-1" evidence="13">
    <location>
        <begin position="475"/>
        <end position="555"/>
    </location>
</feature>